<dbReference type="PROSITE" id="PS01023">
    <property type="entry name" value="PTR2_2"/>
    <property type="match status" value="1"/>
</dbReference>
<proteinExistence type="inferred from homology"/>
<feature type="transmembrane region" description="Helical" evidence="8">
    <location>
        <begin position="273"/>
        <end position="290"/>
    </location>
</feature>
<dbReference type="PANTHER" id="PTHR23517:SF2">
    <property type="entry name" value="MULTIDRUG RESISTANCE PROTEIN MDTH"/>
    <property type="match status" value="1"/>
</dbReference>
<feature type="transmembrane region" description="Helical" evidence="8">
    <location>
        <begin position="74"/>
        <end position="96"/>
    </location>
</feature>
<gene>
    <name evidence="10" type="ORF">HMPREF9455_03651</name>
</gene>
<dbReference type="Pfam" id="PF00854">
    <property type="entry name" value="PTR2"/>
    <property type="match status" value="2"/>
</dbReference>
<dbReference type="InterPro" id="IPR020846">
    <property type="entry name" value="MFS_dom"/>
</dbReference>
<dbReference type="OrthoDB" id="6247348at2"/>
<dbReference type="SUPFAM" id="SSF103473">
    <property type="entry name" value="MFS general substrate transporter"/>
    <property type="match status" value="1"/>
</dbReference>
<dbReference type="Gene3D" id="1.20.1250.20">
    <property type="entry name" value="MFS general substrate transporter like domains"/>
    <property type="match status" value="1"/>
</dbReference>
<dbReference type="HOGENOM" id="CLU_031614_0_0_10"/>
<feature type="transmembrane region" description="Helical" evidence="8">
    <location>
        <begin position="44"/>
        <end position="62"/>
    </location>
</feature>
<dbReference type="GO" id="GO:0006857">
    <property type="term" value="P:oligopeptide transport"/>
    <property type="evidence" value="ECO:0007669"/>
    <property type="project" value="InterPro"/>
</dbReference>
<feature type="transmembrane region" description="Helical" evidence="8">
    <location>
        <begin position="153"/>
        <end position="172"/>
    </location>
</feature>
<sequence>MTKFSRAFWVANSVELLERLAYYAIFISLTLYLSNVWGFSDVEAGIIAGSFSALLYFLPTFLGAYSDKIGFRRAIMTAFALLTIGYFALGLIPTFLESSGLVSYGAANAVGLNQDLSETEPGSIIAIFRSFFKWIGVGNFDRYTTFTGLRESVHQWSIIPILLFIVVGGAFIKSVISGTVAKETTSETRARGFAIFYMMVNIGAFTGKTIVDPLRKSIGDQGLVYLNYFSATMTLIALVVVFFMYKSTKTEGQGKSLSEIWAALIKVCQNGRLVALILITSGFWIVQQQMYASMPKYVIRMVGQDASPGWIANVNPFVVFLLVNLVTTIMKKRTPLASIMVGMFIIPVSALLMAFGNMMGGELIAVGGLFTIHPITLMLIVGIAFQALAECFISPRFLEYFSLQSPKGEEGLYLGFSHLHSFVSSLVSFIVAGFLLEMFCPDPLSERFANSTNFAADYAAATANAHYLWYVFFVIGLVSAIALVIYGRVVRNLDKKKLNPETE</sequence>
<comment type="caution">
    <text evidence="10">The sequence shown here is derived from an EMBL/GenBank/DDBJ whole genome shotgun (WGS) entry which is preliminary data.</text>
</comment>
<dbReference type="RefSeq" id="WP_006801183.1">
    <property type="nucleotide sequence ID" value="NZ_GL891990.1"/>
</dbReference>
<keyword evidence="4 7" id="KW-0812">Transmembrane</keyword>
<dbReference type="PANTHER" id="PTHR23517">
    <property type="entry name" value="RESISTANCE PROTEIN MDTM, PUTATIVE-RELATED-RELATED"/>
    <property type="match status" value="1"/>
</dbReference>
<evidence type="ECO:0000256" key="8">
    <source>
        <dbReference type="SAM" id="Phobius"/>
    </source>
</evidence>
<name>F5J2T4_9BACT</name>
<protein>
    <recommendedName>
        <fullName evidence="9">Major facilitator superfamily (MFS) profile domain-containing protein</fullName>
    </recommendedName>
</protein>
<dbReference type="EMBL" id="ADLV01000045">
    <property type="protein sequence ID" value="EGK00007.1"/>
    <property type="molecule type" value="Genomic_DNA"/>
</dbReference>
<dbReference type="InterPro" id="IPR018456">
    <property type="entry name" value="PTR2_symporter_CS"/>
</dbReference>
<dbReference type="InterPro" id="IPR000109">
    <property type="entry name" value="POT_fam"/>
</dbReference>
<dbReference type="InterPro" id="IPR036259">
    <property type="entry name" value="MFS_trans_sf"/>
</dbReference>
<dbReference type="PROSITE" id="PS50850">
    <property type="entry name" value="MFS"/>
    <property type="match status" value="1"/>
</dbReference>
<evidence type="ECO:0000256" key="2">
    <source>
        <dbReference type="ARBA" id="ARBA00022448"/>
    </source>
</evidence>
<organism evidence="10 11">
    <name type="scientific">Dysgonomonas gadei ATCC BAA-286</name>
    <dbReference type="NCBI Taxonomy" id="742766"/>
    <lineage>
        <taxon>Bacteria</taxon>
        <taxon>Pseudomonadati</taxon>
        <taxon>Bacteroidota</taxon>
        <taxon>Bacteroidia</taxon>
        <taxon>Bacteroidales</taxon>
        <taxon>Dysgonomonadaceae</taxon>
        <taxon>Dysgonomonas</taxon>
    </lineage>
</organism>
<dbReference type="InterPro" id="IPR050171">
    <property type="entry name" value="MFS_Transporters"/>
</dbReference>
<dbReference type="GO" id="GO:0022857">
    <property type="term" value="F:transmembrane transporter activity"/>
    <property type="evidence" value="ECO:0007669"/>
    <property type="project" value="InterPro"/>
</dbReference>
<keyword evidence="5 8" id="KW-1133">Transmembrane helix</keyword>
<keyword evidence="2 7" id="KW-0813">Transport</keyword>
<feature type="transmembrane region" description="Helical" evidence="8">
    <location>
        <begin position="310"/>
        <end position="329"/>
    </location>
</feature>
<feature type="transmembrane region" description="Helical" evidence="8">
    <location>
        <begin position="336"/>
        <end position="355"/>
    </location>
</feature>
<evidence type="ECO:0000256" key="3">
    <source>
        <dbReference type="ARBA" id="ARBA00022475"/>
    </source>
</evidence>
<dbReference type="Proteomes" id="UP000004913">
    <property type="component" value="Unassembled WGS sequence"/>
</dbReference>
<feature type="domain" description="Major facilitator superfamily (MFS) profile" evidence="9">
    <location>
        <begin position="1"/>
        <end position="249"/>
    </location>
</feature>
<keyword evidence="6 8" id="KW-0472">Membrane</keyword>
<evidence type="ECO:0000313" key="11">
    <source>
        <dbReference type="Proteomes" id="UP000004913"/>
    </source>
</evidence>
<evidence type="ECO:0000256" key="5">
    <source>
        <dbReference type="ARBA" id="ARBA00022989"/>
    </source>
</evidence>
<comment type="subcellular location">
    <subcellularLocation>
        <location evidence="1">Cell membrane</location>
        <topology evidence="1">Multi-pass membrane protein</topology>
    </subcellularLocation>
    <subcellularLocation>
        <location evidence="7">Membrane</location>
        <topology evidence="7">Multi-pass membrane protein</topology>
    </subcellularLocation>
</comment>
<evidence type="ECO:0000256" key="4">
    <source>
        <dbReference type="ARBA" id="ARBA00022692"/>
    </source>
</evidence>
<comment type="similarity">
    <text evidence="7">Belongs to the major facilitator superfamily. Proton-dependent oligopeptide transporter (POT/PTR) (TC 2.A.17) family.</text>
</comment>
<evidence type="ECO:0000256" key="6">
    <source>
        <dbReference type="ARBA" id="ARBA00023136"/>
    </source>
</evidence>
<feature type="transmembrane region" description="Helical" evidence="8">
    <location>
        <begin position="413"/>
        <end position="436"/>
    </location>
</feature>
<feature type="transmembrane region" description="Helical" evidence="8">
    <location>
        <begin position="223"/>
        <end position="245"/>
    </location>
</feature>
<evidence type="ECO:0000256" key="1">
    <source>
        <dbReference type="ARBA" id="ARBA00004651"/>
    </source>
</evidence>
<feature type="transmembrane region" description="Helical" evidence="8">
    <location>
        <begin position="193"/>
        <end position="211"/>
    </location>
</feature>
<reference evidence="10 11" key="1">
    <citation type="submission" date="2011-04" db="EMBL/GenBank/DDBJ databases">
        <title>The Genome Sequence of Dysgonomonas gadei ATCC BAA-286.</title>
        <authorList>
            <consortium name="The Broad Institute Genome Sequencing Platform"/>
            <person name="Earl A."/>
            <person name="Ward D."/>
            <person name="Feldgarden M."/>
            <person name="Gevers D."/>
            <person name="Pudlo N."/>
            <person name="Martens E."/>
            <person name="Allen-Vercoe E."/>
            <person name="Young S.K."/>
            <person name="Zeng Q."/>
            <person name="Gargeya S."/>
            <person name="Fitzgerald M."/>
            <person name="Haas B."/>
            <person name="Abouelleil A."/>
            <person name="Alvarado L."/>
            <person name="Arachchi H.M."/>
            <person name="Berlin A."/>
            <person name="Brown A."/>
            <person name="Chapman S.B."/>
            <person name="Chen Z."/>
            <person name="Dunbar C."/>
            <person name="Freedman E."/>
            <person name="Gearin G."/>
            <person name="Gellesch M."/>
            <person name="Goldberg J."/>
            <person name="Griggs A."/>
            <person name="Gujja S."/>
            <person name="Heiman D."/>
            <person name="Howarth C."/>
            <person name="Larson L."/>
            <person name="Lui A."/>
            <person name="MacDonald P.J.P."/>
            <person name="Mehta T."/>
            <person name="Montmayeur A."/>
            <person name="Murphy C."/>
            <person name="Neiman D."/>
            <person name="Pearson M."/>
            <person name="Priest M."/>
            <person name="Roberts A."/>
            <person name="Saif S."/>
            <person name="Shea T."/>
            <person name="Shenoy N."/>
            <person name="Sisk P."/>
            <person name="Stolte C."/>
            <person name="Sykes S."/>
            <person name="Yandava C."/>
            <person name="Wortman J."/>
            <person name="Nusbaum C."/>
            <person name="Birren B."/>
        </authorList>
    </citation>
    <scope>NUCLEOTIDE SEQUENCE [LARGE SCALE GENOMIC DNA]</scope>
    <source>
        <strain evidence="10 11">ATCC BAA-286</strain>
    </source>
</reference>
<keyword evidence="11" id="KW-1185">Reference proteome</keyword>
<feature type="transmembrane region" description="Helical" evidence="8">
    <location>
        <begin position="467"/>
        <end position="487"/>
    </location>
</feature>
<feature type="transmembrane region" description="Helical" evidence="8">
    <location>
        <begin position="20"/>
        <end position="38"/>
    </location>
</feature>
<evidence type="ECO:0000313" key="10">
    <source>
        <dbReference type="EMBL" id="EGK00007.1"/>
    </source>
</evidence>
<dbReference type="AlphaFoldDB" id="F5J2T4"/>
<dbReference type="GO" id="GO:0005886">
    <property type="term" value="C:plasma membrane"/>
    <property type="evidence" value="ECO:0007669"/>
    <property type="project" value="UniProtKB-SubCell"/>
</dbReference>
<accession>F5J2T4</accession>
<evidence type="ECO:0000259" key="9">
    <source>
        <dbReference type="PROSITE" id="PS50850"/>
    </source>
</evidence>
<evidence type="ECO:0000256" key="7">
    <source>
        <dbReference type="RuleBase" id="RU003755"/>
    </source>
</evidence>
<dbReference type="eggNOG" id="COG3104">
    <property type="taxonomic scope" value="Bacteria"/>
</dbReference>
<keyword evidence="3" id="KW-1003">Cell membrane</keyword>
<dbReference type="STRING" id="742766.HMPREF9455_03651"/>